<dbReference type="AlphaFoldDB" id="A0A6A6XP82"/>
<organism evidence="2 3">
    <name type="scientific">Melanomma pulvis-pyrius CBS 109.77</name>
    <dbReference type="NCBI Taxonomy" id="1314802"/>
    <lineage>
        <taxon>Eukaryota</taxon>
        <taxon>Fungi</taxon>
        <taxon>Dikarya</taxon>
        <taxon>Ascomycota</taxon>
        <taxon>Pezizomycotina</taxon>
        <taxon>Dothideomycetes</taxon>
        <taxon>Pleosporomycetidae</taxon>
        <taxon>Pleosporales</taxon>
        <taxon>Melanommataceae</taxon>
        <taxon>Melanomma</taxon>
    </lineage>
</organism>
<keyword evidence="1" id="KW-0472">Membrane</keyword>
<dbReference type="EMBL" id="MU001808">
    <property type="protein sequence ID" value="KAF2797367.1"/>
    <property type="molecule type" value="Genomic_DNA"/>
</dbReference>
<name>A0A6A6XP82_9PLEO</name>
<gene>
    <name evidence="2" type="ORF">K505DRAFT_372529</name>
</gene>
<dbReference type="Proteomes" id="UP000799757">
    <property type="component" value="Unassembled WGS sequence"/>
</dbReference>
<sequence length="460" mass="51872">MPRRQANDIQRIALAHAIGFTGYPSNVTAEPYLNYISNRHIGRGTLEEYLHLFLRVVEHFKQDGSPTASDSIQALLDTLVTSANEDLFSDTKAGSKTRKEDVEDTVMYILGIWTMLLSSFVQLPNGIRKVVTAYTLRAQSRGTPRAACEENLAGLLKGSGLLPAPAWAQTQASHPDDDIVQTARKLVALLSGEKGSLDGSNVHYPEKSLFEAFESKEPGSRISYRSLDNMDSLESLSIKATRLNAFSLSTLGAVELSWTHNISRHMQLSRHDGRFVLDIFALPCVFDATSLTSHAVGISPELAQEIKESYCILFNAWPDVPLHARIGRYLGIRSFCFCWACSSYRYRKDVLSKLRKSTSRSAKRSRDKVPRSEFDPLLAELMNNNESSDWTYDLFPCLWSRITMLEEHLEKAKPWSIWILFRDRRDTLQFWTFLFATVMLLMTLLQVALGVMQVAGSFVK</sequence>
<accession>A0A6A6XP82</accession>
<evidence type="ECO:0000313" key="3">
    <source>
        <dbReference type="Proteomes" id="UP000799757"/>
    </source>
</evidence>
<dbReference type="OrthoDB" id="5428890at2759"/>
<evidence type="ECO:0000313" key="2">
    <source>
        <dbReference type="EMBL" id="KAF2797367.1"/>
    </source>
</evidence>
<reference evidence="2" key="1">
    <citation type="journal article" date="2020" name="Stud. Mycol.">
        <title>101 Dothideomycetes genomes: a test case for predicting lifestyles and emergence of pathogens.</title>
        <authorList>
            <person name="Haridas S."/>
            <person name="Albert R."/>
            <person name="Binder M."/>
            <person name="Bloem J."/>
            <person name="Labutti K."/>
            <person name="Salamov A."/>
            <person name="Andreopoulos B."/>
            <person name="Baker S."/>
            <person name="Barry K."/>
            <person name="Bills G."/>
            <person name="Bluhm B."/>
            <person name="Cannon C."/>
            <person name="Castanera R."/>
            <person name="Culley D."/>
            <person name="Daum C."/>
            <person name="Ezra D."/>
            <person name="Gonzalez J."/>
            <person name="Henrissat B."/>
            <person name="Kuo A."/>
            <person name="Liang C."/>
            <person name="Lipzen A."/>
            <person name="Lutzoni F."/>
            <person name="Magnuson J."/>
            <person name="Mondo S."/>
            <person name="Nolan M."/>
            <person name="Ohm R."/>
            <person name="Pangilinan J."/>
            <person name="Park H.-J."/>
            <person name="Ramirez L."/>
            <person name="Alfaro M."/>
            <person name="Sun H."/>
            <person name="Tritt A."/>
            <person name="Yoshinaga Y."/>
            <person name="Zwiers L.-H."/>
            <person name="Turgeon B."/>
            <person name="Goodwin S."/>
            <person name="Spatafora J."/>
            <person name="Crous P."/>
            <person name="Grigoriev I."/>
        </authorList>
    </citation>
    <scope>NUCLEOTIDE SEQUENCE</scope>
    <source>
        <strain evidence="2">CBS 109.77</strain>
    </source>
</reference>
<feature type="transmembrane region" description="Helical" evidence="1">
    <location>
        <begin position="430"/>
        <end position="452"/>
    </location>
</feature>
<proteinExistence type="predicted"/>
<keyword evidence="3" id="KW-1185">Reference proteome</keyword>
<keyword evidence="1" id="KW-1133">Transmembrane helix</keyword>
<evidence type="ECO:0000256" key="1">
    <source>
        <dbReference type="SAM" id="Phobius"/>
    </source>
</evidence>
<keyword evidence="1" id="KW-0812">Transmembrane</keyword>
<protein>
    <submittedName>
        <fullName evidence="2">Uncharacterized protein</fullName>
    </submittedName>
</protein>